<dbReference type="Gene3D" id="2.140.10.30">
    <property type="entry name" value="Dipeptidylpeptidase IV, N-terminal domain"/>
    <property type="match status" value="1"/>
</dbReference>
<sequence>MLARRRFALATLALTAAFLGFLPPTTSPVLAESPESTVAPPSPPKKDLAKLSLRRLFKTSDFRSKSRTLQWDDTEDVLWERKTGKDGPTLDQVSIPEMESTTIVPREKFLLPAEEGDLDSPDAVTRGDETQSDDSQDTDSDKDTRKPIGIREWTLSSDDQTLLVFNNTRRVWRKHTRGDYWLKDVSTDSPDTKWRKVGGEDAPDAKTMFATFAPDGQSIAFVRDNDLYLEDCETGDLQMVAGSDDPKLISGTFDWVYEEELGLQNGLRFSPNSQKLAFWELDSNDVPIQTMIDNTSERYAQTIEFAYPKVGQTNSSARVGVWDRKTKQTVWLDLPGDPRENYIAAVDWLPSEFAHANQRLLIQQLNRKQNQNHVLLCDVETGHCINIHTEISDAWVRHQRELHWLPGSVLASDDESNPSPRLLWLSERSGWQHIEAIEIPSPDSLEAESNLPSRITPVTGGSWDVISIAAVAKEGTHIDFIASPEHPSQRALYRVSLEQGLAGQPKTTPQLLSPENGGTYTYSISPTAQYAIESWSDFNSAPVKRLVQLDPYKQLKTFSNNEELEESLEKLAPVHTEFVRLPIGEFTDDPASADVELDVWIMMPVGKDGTIESLASKSIPLLVHVYGEPAGQTVLDKYGGTTYLWHRLLTQHGIAVASVDNRGANAPRGKSFRQSIYKKIGRISISDQAHATQAMLKQFQALDPERVGLWGWSGGGSSTLNGLFQFPELYSMGIAVAPVPDQLDYDTIYQERYMGLVTENRDAFVAGSPITHASGLSDPLLLIHGTADDNVHYASSARLINRLIAENKQFQMMAYPGRTHSVSEGEGTRYHLRTMMTNFILQHLK</sequence>
<dbReference type="PANTHER" id="PTHR11731:SF193">
    <property type="entry name" value="DIPEPTIDYL PEPTIDASE 9"/>
    <property type="match status" value="1"/>
</dbReference>
<feature type="domain" description="Peptidase S9 prolyl oligopeptidase catalytic" evidence="3">
    <location>
        <begin position="648"/>
        <end position="845"/>
    </location>
</feature>
<keyword evidence="2" id="KW-0732">Signal</keyword>
<organism evidence="5 6">
    <name type="scientific">Rhodopirellula bahusiensis</name>
    <dbReference type="NCBI Taxonomy" id="2014065"/>
    <lineage>
        <taxon>Bacteria</taxon>
        <taxon>Pseudomonadati</taxon>
        <taxon>Planctomycetota</taxon>
        <taxon>Planctomycetia</taxon>
        <taxon>Pirellulales</taxon>
        <taxon>Pirellulaceae</taxon>
        <taxon>Rhodopirellula</taxon>
    </lineage>
</organism>
<dbReference type="InterPro" id="IPR050278">
    <property type="entry name" value="Serine_Prot_S9B/DPPIV"/>
</dbReference>
<gene>
    <name evidence="5" type="ORF">CEE69_02715</name>
</gene>
<reference evidence="5 6" key="1">
    <citation type="submission" date="2017-06" db="EMBL/GenBank/DDBJ databases">
        <title>Description of Rhodopirellula bahusiensis sp. nov.</title>
        <authorList>
            <person name="Kizina J."/>
            <person name="Harder J."/>
        </authorList>
    </citation>
    <scope>NUCLEOTIDE SEQUENCE [LARGE SCALE GENOMIC DNA]</scope>
    <source>
        <strain evidence="5 6">SWK21</strain>
    </source>
</reference>
<feature type="chain" id="PRO_5013726835" evidence="2">
    <location>
        <begin position="32"/>
        <end position="845"/>
    </location>
</feature>
<dbReference type="InterPro" id="IPR001375">
    <property type="entry name" value="Peptidase_S9_cat"/>
</dbReference>
<dbReference type="Gene3D" id="3.40.50.1820">
    <property type="entry name" value="alpha/beta hydrolase"/>
    <property type="match status" value="1"/>
</dbReference>
<dbReference type="GeneID" id="90607183"/>
<dbReference type="InterPro" id="IPR002469">
    <property type="entry name" value="Peptidase_S9B_N"/>
</dbReference>
<evidence type="ECO:0000256" key="1">
    <source>
        <dbReference type="SAM" id="MobiDB-lite"/>
    </source>
</evidence>
<dbReference type="SUPFAM" id="SSF53474">
    <property type="entry name" value="alpha/beta-Hydrolases"/>
    <property type="match status" value="1"/>
</dbReference>
<dbReference type="GO" id="GO:0006508">
    <property type="term" value="P:proteolysis"/>
    <property type="evidence" value="ECO:0007669"/>
    <property type="project" value="InterPro"/>
</dbReference>
<evidence type="ECO:0000313" key="5">
    <source>
        <dbReference type="EMBL" id="PHQ36336.1"/>
    </source>
</evidence>
<dbReference type="Proteomes" id="UP000225740">
    <property type="component" value="Unassembled WGS sequence"/>
</dbReference>
<dbReference type="Pfam" id="PF00326">
    <property type="entry name" value="Peptidase_S9"/>
    <property type="match status" value="1"/>
</dbReference>
<dbReference type="RefSeq" id="WP_099259240.1">
    <property type="nucleotide sequence ID" value="NZ_NIZW01000002.1"/>
</dbReference>
<dbReference type="InterPro" id="IPR029058">
    <property type="entry name" value="AB_hydrolase_fold"/>
</dbReference>
<dbReference type="OrthoDB" id="108903at2"/>
<proteinExistence type="predicted"/>
<dbReference type="SUPFAM" id="SSF82171">
    <property type="entry name" value="DPP6 N-terminal domain-like"/>
    <property type="match status" value="1"/>
</dbReference>
<feature type="signal peptide" evidence="2">
    <location>
        <begin position="1"/>
        <end position="31"/>
    </location>
</feature>
<dbReference type="GO" id="GO:0008236">
    <property type="term" value="F:serine-type peptidase activity"/>
    <property type="evidence" value="ECO:0007669"/>
    <property type="project" value="InterPro"/>
</dbReference>
<accession>A0A2G1WBF0</accession>
<dbReference type="PANTHER" id="PTHR11731">
    <property type="entry name" value="PROTEASE FAMILY S9B,C DIPEPTIDYL-PEPTIDASE IV-RELATED"/>
    <property type="match status" value="1"/>
</dbReference>
<dbReference type="AlphaFoldDB" id="A0A2G1WBF0"/>
<name>A0A2G1WBF0_9BACT</name>
<feature type="domain" description="Dipeptidylpeptidase IV N-terminal" evidence="4">
    <location>
        <begin position="156"/>
        <end position="540"/>
    </location>
</feature>
<dbReference type="GO" id="GO:0008239">
    <property type="term" value="F:dipeptidyl-peptidase activity"/>
    <property type="evidence" value="ECO:0007669"/>
    <property type="project" value="TreeGrafter"/>
</dbReference>
<protein>
    <submittedName>
        <fullName evidence="5">Peptidase S9</fullName>
    </submittedName>
</protein>
<evidence type="ECO:0000259" key="3">
    <source>
        <dbReference type="Pfam" id="PF00326"/>
    </source>
</evidence>
<feature type="region of interest" description="Disordered" evidence="1">
    <location>
        <begin position="111"/>
        <end position="147"/>
    </location>
</feature>
<evidence type="ECO:0000259" key="4">
    <source>
        <dbReference type="Pfam" id="PF00930"/>
    </source>
</evidence>
<evidence type="ECO:0000313" key="6">
    <source>
        <dbReference type="Proteomes" id="UP000225740"/>
    </source>
</evidence>
<evidence type="ECO:0000256" key="2">
    <source>
        <dbReference type="SAM" id="SignalP"/>
    </source>
</evidence>
<keyword evidence="6" id="KW-1185">Reference proteome</keyword>
<dbReference type="EMBL" id="NIZW01000002">
    <property type="protein sequence ID" value="PHQ36336.1"/>
    <property type="molecule type" value="Genomic_DNA"/>
</dbReference>
<dbReference type="Pfam" id="PF00930">
    <property type="entry name" value="DPPIV_N"/>
    <property type="match status" value="1"/>
</dbReference>
<comment type="caution">
    <text evidence="5">The sequence shown here is derived from an EMBL/GenBank/DDBJ whole genome shotgun (WGS) entry which is preliminary data.</text>
</comment>